<dbReference type="GO" id="GO:0008235">
    <property type="term" value="F:metalloexopeptidase activity"/>
    <property type="evidence" value="ECO:0007669"/>
    <property type="project" value="InterPro"/>
</dbReference>
<dbReference type="AlphaFoldDB" id="A0A419A845"/>
<reference evidence="3" key="1">
    <citation type="submission" date="2018-09" db="EMBL/GenBank/DDBJ databases">
        <title>Paracoccus onubensis nov. sp. a moderate halophilic bacterium isolated from Gruta de las Maravillas (Aracena, Spain).</title>
        <authorList>
            <person name="Jurado V."/>
            <person name="Gutierrez-Patricio S."/>
            <person name="Gonzalez-Pimentel J.L."/>
            <person name="Miller A.Z."/>
            <person name="Laiz L."/>
            <person name="Saiz-Jimenez C."/>
        </authorList>
    </citation>
    <scope>NUCLEOTIDE SEQUENCE [LARGE SCALE GENOMIC DNA]</scope>
    <source>
        <strain evidence="3">DSM 26381</strain>
    </source>
</reference>
<protein>
    <submittedName>
        <fullName evidence="2">Zn-dependent exopeptidase M28</fullName>
    </submittedName>
</protein>
<sequence length="490" mass="51348">MMKYATIHADDAAIPGLIAVIEERRGWWSRLGTDLFLCVANDGWPGLARALQDAGHVLGVQGSVRQGALWLVVQKGRAFQREHPRARVLLDKGRYLVAELTKAQAERMAARGEGCFQVMALPRNAAVFQTHAPRRARAMPPAAPALVAGVQDEVFRQAITHLVSYRTRHSTSADYAQAAAWAQAQFQALGLAARTVPITVGGGTSANVIATKPGLGPDAGQVLVVGHLDSVNHPGGPDAPAPGADDNASGSAGVLTLAAAAAAHDFAHDLTFILFGGEEQGLHGSTQYVAGLEGEARARIRAVLNMDMIGSVNAQPPAVLLEGAALSQPLIDRLAEAAGAFTDLDVQVSLQPFGSDHMPFLDAGIPAVLTIEGTDGANDAIHTANDLLDRIDMGYALQILRMNAGWLAQEAGLAEPALPRPDAPAAGCGNAGPAAFDQAVLAAQNQLAGHYQALLAQYARLDRDGLLAPGDLVERQSLWALCDHLRSDCG</sequence>
<dbReference type="OrthoDB" id="9787436at2"/>
<dbReference type="InterPro" id="IPR045175">
    <property type="entry name" value="M28_fam"/>
</dbReference>
<keyword evidence="3" id="KW-1185">Reference proteome</keyword>
<evidence type="ECO:0000313" key="3">
    <source>
        <dbReference type="Proteomes" id="UP000283587"/>
    </source>
</evidence>
<proteinExistence type="predicted"/>
<evidence type="ECO:0000259" key="1">
    <source>
        <dbReference type="Pfam" id="PF04389"/>
    </source>
</evidence>
<dbReference type="Gene3D" id="3.40.630.10">
    <property type="entry name" value="Zn peptidases"/>
    <property type="match status" value="1"/>
</dbReference>
<dbReference type="PANTHER" id="PTHR12147">
    <property type="entry name" value="METALLOPEPTIDASE M28 FAMILY MEMBER"/>
    <property type="match status" value="1"/>
</dbReference>
<dbReference type="Pfam" id="PF04389">
    <property type="entry name" value="Peptidase_M28"/>
    <property type="match status" value="1"/>
</dbReference>
<dbReference type="EMBL" id="QZEW01000026">
    <property type="protein sequence ID" value="RJL18205.1"/>
    <property type="molecule type" value="Genomic_DNA"/>
</dbReference>
<evidence type="ECO:0000313" key="2">
    <source>
        <dbReference type="EMBL" id="RJL18205.1"/>
    </source>
</evidence>
<accession>A0A419A845</accession>
<comment type="caution">
    <text evidence="2">The sequence shown here is derived from an EMBL/GenBank/DDBJ whole genome shotgun (WGS) entry which is preliminary data.</text>
</comment>
<dbReference type="SUPFAM" id="SSF53187">
    <property type="entry name" value="Zn-dependent exopeptidases"/>
    <property type="match status" value="1"/>
</dbReference>
<feature type="domain" description="Peptidase M28" evidence="1">
    <location>
        <begin position="207"/>
        <end position="401"/>
    </location>
</feature>
<dbReference type="InterPro" id="IPR007484">
    <property type="entry name" value="Peptidase_M28"/>
</dbReference>
<dbReference type="Proteomes" id="UP000283587">
    <property type="component" value="Unassembled WGS sequence"/>
</dbReference>
<gene>
    <name evidence="2" type="ORF">D3P05_07630</name>
</gene>
<organism evidence="2 3">
    <name type="scientific">Paracoccus siganidrum</name>
    <dbReference type="NCBI Taxonomy" id="1276757"/>
    <lineage>
        <taxon>Bacteria</taxon>
        <taxon>Pseudomonadati</taxon>
        <taxon>Pseudomonadota</taxon>
        <taxon>Alphaproteobacteria</taxon>
        <taxon>Rhodobacterales</taxon>
        <taxon>Paracoccaceae</taxon>
        <taxon>Paracoccus</taxon>
    </lineage>
</organism>
<dbReference type="PANTHER" id="PTHR12147:SF26">
    <property type="entry name" value="PEPTIDASE M28 DOMAIN-CONTAINING PROTEIN"/>
    <property type="match status" value="1"/>
</dbReference>
<dbReference type="GO" id="GO:0006508">
    <property type="term" value="P:proteolysis"/>
    <property type="evidence" value="ECO:0007669"/>
    <property type="project" value="InterPro"/>
</dbReference>
<name>A0A419A845_9RHOB</name>